<dbReference type="SMART" id="SM00129">
    <property type="entry name" value="KISc"/>
    <property type="match status" value="1"/>
</dbReference>
<keyword evidence="5 13" id="KW-0547">Nucleotide-binding</keyword>
<feature type="compositionally biased region" description="Polar residues" evidence="15">
    <location>
        <begin position="57"/>
        <end position="68"/>
    </location>
</feature>
<evidence type="ECO:0000256" key="9">
    <source>
        <dbReference type="ARBA" id="ARBA00023175"/>
    </source>
</evidence>
<evidence type="ECO:0000256" key="15">
    <source>
        <dbReference type="SAM" id="MobiDB-lite"/>
    </source>
</evidence>
<dbReference type="InterPro" id="IPR036961">
    <property type="entry name" value="Kinesin_motor_dom_sf"/>
</dbReference>
<keyword evidence="10" id="KW-0206">Cytoskeleton</keyword>
<evidence type="ECO:0000256" key="10">
    <source>
        <dbReference type="ARBA" id="ARBA00023212"/>
    </source>
</evidence>
<gene>
    <name evidence="17" type="ORF">KLDO_g1201</name>
</gene>
<dbReference type="InterPro" id="IPR019821">
    <property type="entry name" value="Kinesin_motor_CS"/>
</dbReference>
<feature type="compositionally biased region" description="Low complexity" evidence="15">
    <location>
        <begin position="35"/>
        <end position="56"/>
    </location>
</feature>
<keyword evidence="6" id="KW-0498">Mitosis</keyword>
<dbReference type="GO" id="GO:0051301">
    <property type="term" value="P:cell division"/>
    <property type="evidence" value="ECO:0007669"/>
    <property type="project" value="UniProtKB-KW"/>
</dbReference>
<dbReference type="Pfam" id="PF00225">
    <property type="entry name" value="Kinesin"/>
    <property type="match status" value="1"/>
</dbReference>
<dbReference type="InterPro" id="IPR001752">
    <property type="entry name" value="Kinesin_motor_dom"/>
</dbReference>
<dbReference type="AlphaFoldDB" id="A0A0A8L1H6"/>
<dbReference type="GO" id="GO:0007018">
    <property type="term" value="P:microtubule-based movement"/>
    <property type="evidence" value="ECO:0007669"/>
    <property type="project" value="InterPro"/>
</dbReference>
<evidence type="ECO:0000256" key="13">
    <source>
        <dbReference type="PROSITE-ProRule" id="PRU00283"/>
    </source>
</evidence>
<evidence type="ECO:0000256" key="5">
    <source>
        <dbReference type="ARBA" id="ARBA00022741"/>
    </source>
</evidence>
<evidence type="ECO:0000313" key="17">
    <source>
        <dbReference type="EMBL" id="CDO92892.1"/>
    </source>
</evidence>
<dbReference type="GO" id="GO:0008017">
    <property type="term" value="F:microtubule binding"/>
    <property type="evidence" value="ECO:0007669"/>
    <property type="project" value="InterPro"/>
</dbReference>
<dbReference type="SUPFAM" id="SSF52540">
    <property type="entry name" value="P-loop containing nucleoside triphosphate hydrolases"/>
    <property type="match status" value="1"/>
</dbReference>
<evidence type="ECO:0000256" key="7">
    <source>
        <dbReference type="ARBA" id="ARBA00022840"/>
    </source>
</evidence>
<comment type="subcellular location">
    <subcellularLocation>
        <location evidence="1">Cytoplasm</location>
        <location evidence="1">Cytoskeleton</location>
    </subcellularLocation>
</comment>
<dbReference type="GO" id="GO:0005524">
    <property type="term" value="F:ATP binding"/>
    <property type="evidence" value="ECO:0007669"/>
    <property type="project" value="UniProtKB-UniRule"/>
</dbReference>
<organism evidence="17 18">
    <name type="scientific">Kluyveromyces dobzhanskii CBS 2104</name>
    <dbReference type="NCBI Taxonomy" id="1427455"/>
    <lineage>
        <taxon>Eukaryota</taxon>
        <taxon>Fungi</taxon>
        <taxon>Dikarya</taxon>
        <taxon>Ascomycota</taxon>
        <taxon>Saccharomycotina</taxon>
        <taxon>Saccharomycetes</taxon>
        <taxon>Saccharomycetales</taxon>
        <taxon>Saccharomycetaceae</taxon>
        <taxon>Kluyveromyces</taxon>
    </lineage>
</organism>
<keyword evidence="3" id="KW-0132">Cell division</keyword>
<proteinExistence type="inferred from homology"/>
<feature type="region of interest" description="Disordered" evidence="15">
    <location>
        <begin position="616"/>
        <end position="669"/>
    </location>
</feature>
<sequence length="669" mass="74017">MVFKPVAPGHTSYHSSPNRLMKPPSTPNLRTVGISRPKSSSPSSSSQCSSPVRSCSTRTASPIRNARSSYQGTISVGVRIKPTKGKHDTWHINNNSIIHEEFGEFSFDHVFSPEMNNDRVYETMALPMVDKLFEGYNCTIFAYGMTGSGKTYTMSGSESGPGIIPMCVDSIFNRINVGVPRKKFTVRVSYLEIYNERIYDLLNIPQAKVTNSNIMVPNSSLTNDLKLRDDLKYGVKVVGLVERDVSSNEELMKCISIGDHNRKTGETDFNSRSSRSHAVVLIRVFCVDETTGEQVMSTLSLCDLAGSERATGQHERRKEGAYINKSLLALGTVISKLSMESSGTSTNASHIPYRDSNLTRILQPALSGDSLVATICTVDTRPDTSTESMNTIRFASRAKNISLNVKRNEADSNLSKSQIIQALKKQVREQQTTIDNFTRGKSSTGTQAVSDSLLQKENYHLKMKVSHYEKLETLEPTILTDPELVEIIEMLPHDIGAMLETKLANIDSRLQEMKSYVSQLEFNKARFVSDTRGTAALLSTATDIDLTQVLHEQERELMQLHQSIQRKDKMIEALKSAKRLKLQLAEYTGNTEITTRADFSSEGDCVASKVLQPISPNANDLNKQERPFTVGSRATLSTSTTTSSSGNPDFFKPAPKYSTASDLNPTPAI</sequence>
<evidence type="ECO:0000256" key="12">
    <source>
        <dbReference type="ARBA" id="ARBA00054086"/>
    </source>
</evidence>
<keyword evidence="4 14" id="KW-0493">Microtubule</keyword>
<dbReference type="GO" id="GO:0005874">
    <property type="term" value="C:microtubule"/>
    <property type="evidence" value="ECO:0007669"/>
    <property type="project" value="UniProtKB-KW"/>
</dbReference>
<feature type="compositionally biased region" description="Polar residues" evidence="15">
    <location>
        <begin position="658"/>
        <end position="669"/>
    </location>
</feature>
<keyword evidence="8" id="KW-0175">Coiled coil</keyword>
<dbReference type="PANTHER" id="PTHR47968">
    <property type="entry name" value="CENTROMERE PROTEIN E"/>
    <property type="match status" value="1"/>
</dbReference>
<keyword evidence="2" id="KW-0963">Cytoplasm</keyword>
<evidence type="ECO:0000256" key="11">
    <source>
        <dbReference type="ARBA" id="ARBA00023306"/>
    </source>
</evidence>
<keyword evidence="11" id="KW-0131">Cell cycle</keyword>
<feature type="domain" description="Kinesin motor" evidence="16">
    <location>
        <begin position="73"/>
        <end position="401"/>
    </location>
</feature>
<keyword evidence="9 13" id="KW-0505">Motor protein</keyword>
<feature type="binding site" evidence="13">
    <location>
        <begin position="144"/>
        <end position="151"/>
    </location>
    <ligand>
        <name>ATP</name>
        <dbReference type="ChEBI" id="CHEBI:30616"/>
    </ligand>
</feature>
<evidence type="ECO:0000313" key="18">
    <source>
        <dbReference type="Proteomes" id="UP000031516"/>
    </source>
</evidence>
<evidence type="ECO:0000256" key="14">
    <source>
        <dbReference type="RuleBase" id="RU000394"/>
    </source>
</evidence>
<dbReference type="Proteomes" id="UP000031516">
    <property type="component" value="Unassembled WGS sequence"/>
</dbReference>
<feature type="region of interest" description="Disordered" evidence="15">
    <location>
        <begin position="1"/>
        <end position="68"/>
    </location>
</feature>
<evidence type="ECO:0000256" key="3">
    <source>
        <dbReference type="ARBA" id="ARBA00022618"/>
    </source>
</evidence>
<evidence type="ECO:0000256" key="6">
    <source>
        <dbReference type="ARBA" id="ARBA00022776"/>
    </source>
</evidence>
<accession>A0A0A8L1H6</accession>
<reference evidence="17 18" key="1">
    <citation type="submission" date="2014-03" db="EMBL/GenBank/DDBJ databases">
        <title>The genome of Kluyveromyces dobzhanskii.</title>
        <authorList>
            <person name="Nystedt B."/>
            <person name="Astrom S."/>
        </authorList>
    </citation>
    <scope>NUCLEOTIDE SEQUENCE [LARGE SCALE GENOMIC DNA]</scope>
    <source>
        <strain evidence="17 18">CBS 2104</strain>
    </source>
</reference>
<keyword evidence="18" id="KW-1185">Reference proteome</keyword>
<dbReference type="InterPro" id="IPR027640">
    <property type="entry name" value="Kinesin-like_fam"/>
</dbReference>
<dbReference type="PRINTS" id="PR00380">
    <property type="entry name" value="KINESINHEAVY"/>
</dbReference>
<evidence type="ECO:0000256" key="2">
    <source>
        <dbReference type="ARBA" id="ARBA00022490"/>
    </source>
</evidence>
<dbReference type="GO" id="GO:0003777">
    <property type="term" value="F:microtubule motor activity"/>
    <property type="evidence" value="ECO:0007669"/>
    <property type="project" value="InterPro"/>
</dbReference>
<comment type="caution">
    <text evidence="17">The sequence shown here is derived from an EMBL/GenBank/DDBJ whole genome shotgun (WGS) entry which is preliminary data.</text>
</comment>
<dbReference type="PANTHER" id="PTHR47968:SF36">
    <property type="entry name" value="KINESIN HEAVY CHAIN ISOFORM X1"/>
    <property type="match status" value="1"/>
</dbReference>
<keyword evidence="7 13" id="KW-0067">ATP-binding</keyword>
<evidence type="ECO:0000256" key="8">
    <source>
        <dbReference type="ARBA" id="ARBA00023054"/>
    </source>
</evidence>
<dbReference type="PROSITE" id="PS00411">
    <property type="entry name" value="KINESIN_MOTOR_1"/>
    <property type="match status" value="1"/>
</dbReference>
<dbReference type="FunFam" id="3.40.850.10:FF:000073">
    <property type="entry name" value="Kinesin-like protein"/>
    <property type="match status" value="1"/>
</dbReference>
<feature type="compositionally biased region" description="Low complexity" evidence="15">
    <location>
        <begin position="635"/>
        <end position="645"/>
    </location>
</feature>
<comment type="function">
    <text evidence="12">Required for assembly of the mitotic spindle.</text>
</comment>
<dbReference type="OrthoDB" id="3176171at2759"/>
<comment type="similarity">
    <text evidence="13 14">Belongs to the TRAFAC class myosin-kinesin ATPase superfamily. Kinesin family.</text>
</comment>
<evidence type="ECO:0000259" key="16">
    <source>
        <dbReference type="PROSITE" id="PS50067"/>
    </source>
</evidence>
<name>A0A0A8L1H6_9SACH</name>
<dbReference type="EMBL" id="CCBQ010000019">
    <property type="protein sequence ID" value="CDO92892.1"/>
    <property type="molecule type" value="Genomic_DNA"/>
</dbReference>
<protein>
    <recommendedName>
        <fullName evidence="14">Kinesin-like protein</fullName>
    </recommendedName>
</protein>
<dbReference type="InterPro" id="IPR027417">
    <property type="entry name" value="P-loop_NTPase"/>
</dbReference>
<dbReference type="PROSITE" id="PS50067">
    <property type="entry name" value="KINESIN_MOTOR_2"/>
    <property type="match status" value="1"/>
</dbReference>
<evidence type="ECO:0000256" key="4">
    <source>
        <dbReference type="ARBA" id="ARBA00022701"/>
    </source>
</evidence>
<dbReference type="Gene3D" id="3.40.850.10">
    <property type="entry name" value="Kinesin motor domain"/>
    <property type="match status" value="1"/>
</dbReference>
<evidence type="ECO:0000256" key="1">
    <source>
        <dbReference type="ARBA" id="ARBA00004245"/>
    </source>
</evidence>